<organism evidence="2 3">
    <name type="scientific">Sorangium cellulosum</name>
    <name type="common">Polyangium cellulosum</name>
    <dbReference type="NCBI Taxonomy" id="56"/>
    <lineage>
        <taxon>Bacteria</taxon>
        <taxon>Pseudomonadati</taxon>
        <taxon>Myxococcota</taxon>
        <taxon>Polyangia</taxon>
        <taxon>Polyangiales</taxon>
        <taxon>Polyangiaceae</taxon>
        <taxon>Sorangium</taxon>
    </lineage>
</organism>
<gene>
    <name evidence="2" type="ORF">BE08_07945</name>
</gene>
<proteinExistence type="predicted"/>
<keyword evidence="1" id="KW-0472">Membrane</keyword>
<protein>
    <recommendedName>
        <fullName evidence="4">HAMP domain-containing protein</fullName>
    </recommendedName>
</protein>
<feature type="transmembrane region" description="Helical" evidence="1">
    <location>
        <begin position="291"/>
        <end position="313"/>
    </location>
</feature>
<comment type="caution">
    <text evidence="2">The sequence shown here is derived from an EMBL/GenBank/DDBJ whole genome shotgun (WGS) entry which is preliminary data.</text>
</comment>
<dbReference type="AlphaFoldDB" id="A0A150P5T6"/>
<keyword evidence="1" id="KW-1133">Transmembrane helix</keyword>
<name>A0A150P5T6_SORCE</name>
<evidence type="ECO:0000313" key="3">
    <source>
        <dbReference type="Proteomes" id="UP000075420"/>
    </source>
</evidence>
<keyword evidence="1" id="KW-0812">Transmembrane</keyword>
<dbReference type="NCBIfam" id="NF041621">
    <property type="entry name" value="MXAN_5187_C_dom"/>
    <property type="match status" value="1"/>
</dbReference>
<reference evidence="2 3" key="1">
    <citation type="submission" date="2014-02" db="EMBL/GenBank/DDBJ databases">
        <title>The small core and large imbalanced accessory genome model reveals a collaborative survival strategy of Sorangium cellulosum strains in nature.</title>
        <authorList>
            <person name="Han K."/>
            <person name="Peng R."/>
            <person name="Blom J."/>
            <person name="Li Y.-Z."/>
        </authorList>
    </citation>
    <scope>NUCLEOTIDE SEQUENCE [LARGE SCALE GENOMIC DNA]</scope>
    <source>
        <strain evidence="2 3">So0157-25</strain>
    </source>
</reference>
<dbReference type="Proteomes" id="UP000075420">
    <property type="component" value="Unassembled WGS sequence"/>
</dbReference>
<evidence type="ECO:0008006" key="4">
    <source>
        <dbReference type="Google" id="ProtNLM"/>
    </source>
</evidence>
<dbReference type="EMBL" id="JELY01003028">
    <property type="protein sequence ID" value="KYF50966.1"/>
    <property type="molecule type" value="Genomic_DNA"/>
</dbReference>
<dbReference type="InterPro" id="IPR029151">
    <property type="entry name" value="Sensor-like_sf"/>
</dbReference>
<sequence length="482" mass="50550">MRGKIIAVFAVIVLMVGGLAYALARASLGQIASPGEAPRALAAAMAQLQVDGLVLERWLASHASDPRLRQPFNAGTAPARAEAATSAANAVREAVAASPELARTPPSLVVLVDTKGVVLGRNASALMRGDNLGAVYPSLMRAIEQGVTGSDVWVSRARNEQLLASYAPIRSDAGQIVGAVAVGTALNDERLTNASERTSGRLLVVAMQSGDGLDVVAKSRDVPPPLVAALTASPAKDSALRALSSGRMVDIGGLSGEYSAVAHALDGYGDGRRAVLLSIAPVRTPGLAGSLLWPLLGVTALGLVLVVVAAYFLDAYISQPVSEIEDGLLAIMNGRTDLRFGIEHAELGGLVFRLNSLLNQLLGVQEDETDAEGRPSRAPTSASFRDALEVDERMAALSPGEIPADAKALLEEPEDAYYARVFAEYIAAKRSLGDPVDHITRDAFVARLKASEQELGQKHGKPMRYKVEVRGKEIVLLAVPLA</sequence>
<dbReference type="SUPFAM" id="SSF103190">
    <property type="entry name" value="Sensory domain-like"/>
    <property type="match status" value="1"/>
</dbReference>
<accession>A0A150P5T6</accession>
<evidence type="ECO:0000256" key="1">
    <source>
        <dbReference type="SAM" id="Phobius"/>
    </source>
</evidence>
<evidence type="ECO:0000313" key="2">
    <source>
        <dbReference type="EMBL" id="KYF50966.1"/>
    </source>
</evidence>